<gene>
    <name evidence="2" type="ORF">PIB30_111098</name>
</gene>
<dbReference type="EMBL" id="JASCZI010097405">
    <property type="protein sequence ID" value="MED6154310.1"/>
    <property type="molecule type" value="Genomic_DNA"/>
</dbReference>
<organism evidence="2 3">
    <name type="scientific">Stylosanthes scabra</name>
    <dbReference type="NCBI Taxonomy" id="79078"/>
    <lineage>
        <taxon>Eukaryota</taxon>
        <taxon>Viridiplantae</taxon>
        <taxon>Streptophyta</taxon>
        <taxon>Embryophyta</taxon>
        <taxon>Tracheophyta</taxon>
        <taxon>Spermatophyta</taxon>
        <taxon>Magnoliopsida</taxon>
        <taxon>eudicotyledons</taxon>
        <taxon>Gunneridae</taxon>
        <taxon>Pentapetalae</taxon>
        <taxon>rosids</taxon>
        <taxon>fabids</taxon>
        <taxon>Fabales</taxon>
        <taxon>Fabaceae</taxon>
        <taxon>Papilionoideae</taxon>
        <taxon>50 kb inversion clade</taxon>
        <taxon>dalbergioids sensu lato</taxon>
        <taxon>Dalbergieae</taxon>
        <taxon>Pterocarpus clade</taxon>
        <taxon>Stylosanthes</taxon>
    </lineage>
</organism>
<comment type="caution">
    <text evidence="2">The sequence shown here is derived from an EMBL/GenBank/DDBJ whole genome shotgun (WGS) entry which is preliminary data.</text>
</comment>
<protein>
    <submittedName>
        <fullName evidence="2">Uncharacterized protein</fullName>
    </submittedName>
</protein>
<reference evidence="2 3" key="1">
    <citation type="journal article" date="2023" name="Plants (Basel)">
        <title>Bridging the Gap: Combining Genomics and Transcriptomics Approaches to Understand Stylosanthes scabra, an Orphan Legume from the Brazilian Caatinga.</title>
        <authorList>
            <person name="Ferreira-Neto J.R.C."/>
            <person name="da Silva M.D."/>
            <person name="Binneck E."/>
            <person name="de Melo N.F."/>
            <person name="da Silva R.H."/>
            <person name="de Melo A.L.T.M."/>
            <person name="Pandolfi V."/>
            <person name="Bustamante F.O."/>
            <person name="Brasileiro-Vidal A.C."/>
            <person name="Benko-Iseppon A.M."/>
        </authorList>
    </citation>
    <scope>NUCLEOTIDE SEQUENCE [LARGE SCALE GENOMIC DNA]</scope>
    <source>
        <tissue evidence="2">Leaves</tissue>
    </source>
</reference>
<name>A0ABU6U1H4_9FABA</name>
<keyword evidence="1" id="KW-0175">Coiled coil</keyword>
<sequence>MFTSERSVKRGVMEIDTMNALLAQNDVITQQLSTLNKKMEKLEVAAMSNQVETTTTCGLCGDAHENQNCYLMMQDQPLEKSNYIENQQQQQPYEDLNANIYSSEWRNHPQFGWEGSQSLKNNHFQNHPPYQPFHPSPFLQPITLPPSPQPKLPQANFEAALEKLTMTTLEFVQTTTTFIEEARTNFRNQESSIRNLETQVGKLATQLSTHLPNDFPSNTVVNPTVECYAITIGNGETFQDSKHEGLNKGNVKGTPTKPLKEEMVINAIQYPEKEDEEWYMRIDVIKELNREVQQEEAMQKFQVTQGRYHVLDDTNQDFVMQENDEIMQGNVAKMQQKNSAEMRQKHLEMQQP</sequence>
<accession>A0ABU6U1H4</accession>
<feature type="coiled-coil region" evidence="1">
    <location>
        <begin position="18"/>
        <end position="45"/>
    </location>
</feature>
<evidence type="ECO:0000256" key="1">
    <source>
        <dbReference type="SAM" id="Coils"/>
    </source>
</evidence>
<keyword evidence="3" id="KW-1185">Reference proteome</keyword>
<proteinExistence type="predicted"/>
<dbReference type="Proteomes" id="UP001341840">
    <property type="component" value="Unassembled WGS sequence"/>
</dbReference>
<evidence type="ECO:0000313" key="2">
    <source>
        <dbReference type="EMBL" id="MED6154310.1"/>
    </source>
</evidence>
<evidence type="ECO:0000313" key="3">
    <source>
        <dbReference type="Proteomes" id="UP001341840"/>
    </source>
</evidence>
<feature type="non-terminal residue" evidence="2">
    <location>
        <position position="352"/>
    </location>
</feature>